<organism evidence="2 3">
    <name type="scientific">Pseudomonas guineae</name>
    <dbReference type="NCBI Taxonomy" id="425504"/>
    <lineage>
        <taxon>Bacteria</taxon>
        <taxon>Pseudomonadati</taxon>
        <taxon>Pseudomonadota</taxon>
        <taxon>Gammaproteobacteria</taxon>
        <taxon>Pseudomonadales</taxon>
        <taxon>Pseudomonadaceae</taxon>
        <taxon>Pseudomonas</taxon>
    </lineage>
</organism>
<name>A0A1I3FDV9_9PSED</name>
<evidence type="ECO:0000313" key="3">
    <source>
        <dbReference type="Proteomes" id="UP000243606"/>
    </source>
</evidence>
<dbReference type="Gene3D" id="2.60.200.60">
    <property type="match status" value="2"/>
</dbReference>
<dbReference type="OrthoDB" id="6686920at2"/>
<feature type="region of interest" description="Disordered" evidence="1">
    <location>
        <begin position="1"/>
        <end position="25"/>
    </location>
</feature>
<accession>A0A1I3FDV9</accession>
<dbReference type="CDD" id="cd14743">
    <property type="entry name" value="PAAR_CT_1"/>
    <property type="match status" value="1"/>
</dbReference>
<dbReference type="AlphaFoldDB" id="A0A1I3FDV9"/>
<proteinExistence type="predicted"/>
<keyword evidence="3" id="KW-1185">Reference proteome</keyword>
<dbReference type="RefSeq" id="WP_090240797.1">
    <property type="nucleotide sequence ID" value="NZ_CAXBNE010000224.1"/>
</dbReference>
<dbReference type="InterPro" id="IPR008727">
    <property type="entry name" value="PAAR_motif"/>
</dbReference>
<evidence type="ECO:0000313" key="2">
    <source>
        <dbReference type="EMBL" id="SFI09389.1"/>
    </source>
</evidence>
<sequence length="91" mass="8666">MSGKPAARVSDPTACPIPGHGTNPIVAGSPDVLFDSLPAARMGDPTGCGSALASAVIPNVLINGKPATVVGTVGNHGNPVIAGSGTVLIGG</sequence>
<protein>
    <submittedName>
        <fullName evidence="2">Zn-binding Pro-Ala-Ala-Arg (PAAR) domain-containing protein, incolved in TypeVI secretion</fullName>
    </submittedName>
</protein>
<dbReference type="EMBL" id="FOQL01000001">
    <property type="protein sequence ID" value="SFI09389.1"/>
    <property type="molecule type" value="Genomic_DNA"/>
</dbReference>
<reference evidence="3" key="1">
    <citation type="submission" date="2016-10" db="EMBL/GenBank/DDBJ databases">
        <authorList>
            <person name="Varghese N."/>
            <person name="Submissions S."/>
        </authorList>
    </citation>
    <scope>NUCLEOTIDE SEQUENCE [LARGE SCALE GENOMIC DNA]</scope>
    <source>
        <strain evidence="3">LMG 24016</strain>
    </source>
</reference>
<dbReference type="Pfam" id="PF05488">
    <property type="entry name" value="PAAR_motif"/>
    <property type="match status" value="1"/>
</dbReference>
<dbReference type="STRING" id="425504.SAMN05216206_1407"/>
<dbReference type="Proteomes" id="UP000243606">
    <property type="component" value="Unassembled WGS sequence"/>
</dbReference>
<evidence type="ECO:0000256" key="1">
    <source>
        <dbReference type="SAM" id="MobiDB-lite"/>
    </source>
</evidence>
<gene>
    <name evidence="2" type="ORF">SAMN05216206_1407</name>
</gene>